<dbReference type="Proteomes" id="UP000015101">
    <property type="component" value="Unassembled WGS sequence"/>
</dbReference>
<organism evidence="2 3">
    <name type="scientific">Helobdella robusta</name>
    <name type="common">Californian leech</name>
    <dbReference type="NCBI Taxonomy" id="6412"/>
    <lineage>
        <taxon>Eukaryota</taxon>
        <taxon>Metazoa</taxon>
        <taxon>Spiralia</taxon>
        <taxon>Lophotrochozoa</taxon>
        <taxon>Annelida</taxon>
        <taxon>Clitellata</taxon>
        <taxon>Hirudinea</taxon>
        <taxon>Rhynchobdellida</taxon>
        <taxon>Glossiphoniidae</taxon>
        <taxon>Helobdella</taxon>
    </lineage>
</organism>
<evidence type="ECO:0000313" key="2">
    <source>
        <dbReference type="EnsemblMetazoa" id="HelroP178041"/>
    </source>
</evidence>
<dbReference type="GeneID" id="20206585"/>
<dbReference type="EMBL" id="KB097336">
    <property type="protein sequence ID" value="ESN97605.1"/>
    <property type="molecule type" value="Genomic_DNA"/>
</dbReference>
<reference evidence="2" key="3">
    <citation type="submission" date="2015-06" db="UniProtKB">
        <authorList>
            <consortium name="EnsemblMetazoa"/>
        </authorList>
    </citation>
    <scope>IDENTIFICATION</scope>
</reference>
<keyword evidence="3" id="KW-1185">Reference proteome</keyword>
<reference evidence="1 3" key="2">
    <citation type="journal article" date="2013" name="Nature">
        <title>Insights into bilaterian evolution from three spiralian genomes.</title>
        <authorList>
            <person name="Simakov O."/>
            <person name="Marletaz F."/>
            <person name="Cho S.J."/>
            <person name="Edsinger-Gonzales E."/>
            <person name="Havlak P."/>
            <person name="Hellsten U."/>
            <person name="Kuo D.H."/>
            <person name="Larsson T."/>
            <person name="Lv J."/>
            <person name="Arendt D."/>
            <person name="Savage R."/>
            <person name="Osoegawa K."/>
            <person name="de Jong P."/>
            <person name="Grimwood J."/>
            <person name="Chapman J.A."/>
            <person name="Shapiro H."/>
            <person name="Aerts A."/>
            <person name="Otillar R.P."/>
            <person name="Terry A.Y."/>
            <person name="Boore J.L."/>
            <person name="Grigoriev I.V."/>
            <person name="Lindberg D.R."/>
            <person name="Seaver E.C."/>
            <person name="Weisblat D.A."/>
            <person name="Putnam N.H."/>
            <person name="Rokhsar D.S."/>
        </authorList>
    </citation>
    <scope>NUCLEOTIDE SEQUENCE</scope>
</reference>
<reference evidence="3" key="1">
    <citation type="submission" date="2012-12" db="EMBL/GenBank/DDBJ databases">
        <authorList>
            <person name="Hellsten U."/>
            <person name="Grimwood J."/>
            <person name="Chapman J.A."/>
            <person name="Shapiro H."/>
            <person name="Aerts A."/>
            <person name="Otillar R.P."/>
            <person name="Terry A.Y."/>
            <person name="Boore J.L."/>
            <person name="Simakov O."/>
            <person name="Marletaz F."/>
            <person name="Cho S.-J."/>
            <person name="Edsinger-Gonzales E."/>
            <person name="Havlak P."/>
            <person name="Kuo D.-H."/>
            <person name="Larsson T."/>
            <person name="Lv J."/>
            <person name="Arendt D."/>
            <person name="Savage R."/>
            <person name="Osoegawa K."/>
            <person name="de Jong P."/>
            <person name="Lindberg D.R."/>
            <person name="Seaver E.C."/>
            <person name="Weisblat D.A."/>
            <person name="Putnam N.H."/>
            <person name="Grigoriev I.V."/>
            <person name="Rokhsar D.S."/>
        </authorList>
    </citation>
    <scope>NUCLEOTIDE SEQUENCE</scope>
</reference>
<sequence length="300" mass="34488">MENLEYFSIPGYRKQMKIIGRDEINQQVSHFQEIEARDTSFLNQQSEQLPNGRISQDKVHLEADDNKTDNIHIDNAIIYQNLTTSMVRFILRNHGKLPYLDYIQGNNIQYLFSMFPSADRFSHQFYRKGKMLARVSFSSSAFHDNRKLEVRCFLLTSENLHVVGYPSYNPNYTRLYSQFLASGTMKKNCNRKLSSSSYDDVSMNFKSTDGDGYENYEKKANMRIHGADNLPVRNLNKTNTADQLSNSSGDDVACDDVACDDVACDDVSHYLNGSYTIRKGKSEVTYKAKNLWSKENKCIS</sequence>
<accession>T1FCN6</accession>
<protein>
    <submittedName>
        <fullName evidence="1 2">Uncharacterized protein</fullName>
    </submittedName>
</protein>
<dbReference type="KEGG" id="hro:HELRODRAFT_178041"/>
<proteinExistence type="predicted"/>
<dbReference type="HOGENOM" id="CLU_928389_0_0_1"/>
<dbReference type="RefSeq" id="XP_009024421.1">
    <property type="nucleotide sequence ID" value="XM_009026173.1"/>
</dbReference>
<gene>
    <name evidence="2" type="primary">20206585</name>
    <name evidence="1" type="ORF">HELRODRAFT_178041</name>
</gene>
<name>T1FCN6_HELRO</name>
<evidence type="ECO:0000313" key="3">
    <source>
        <dbReference type="Proteomes" id="UP000015101"/>
    </source>
</evidence>
<dbReference type="EMBL" id="AMQM01006280">
    <property type="status" value="NOT_ANNOTATED_CDS"/>
    <property type="molecule type" value="Genomic_DNA"/>
</dbReference>
<dbReference type="EnsemblMetazoa" id="HelroT178041">
    <property type="protein sequence ID" value="HelroP178041"/>
    <property type="gene ID" value="HelroG178041"/>
</dbReference>
<dbReference type="AlphaFoldDB" id="T1FCN6"/>
<dbReference type="CTD" id="20206585"/>
<evidence type="ECO:0000313" key="1">
    <source>
        <dbReference type="EMBL" id="ESN97605.1"/>
    </source>
</evidence>
<dbReference type="InParanoid" id="T1FCN6"/>